<feature type="domain" description="Methyltransferase type 12" evidence="1">
    <location>
        <begin position="56"/>
        <end position="150"/>
    </location>
</feature>
<proteinExistence type="predicted"/>
<dbReference type="PANTHER" id="PTHR43591:SF110">
    <property type="entry name" value="RHODANESE DOMAIN-CONTAINING PROTEIN"/>
    <property type="match status" value="1"/>
</dbReference>
<dbReference type="AlphaFoldDB" id="A0AAN7T131"/>
<organism evidence="2 3">
    <name type="scientific">Lithohypha guttulata</name>
    <dbReference type="NCBI Taxonomy" id="1690604"/>
    <lineage>
        <taxon>Eukaryota</taxon>
        <taxon>Fungi</taxon>
        <taxon>Dikarya</taxon>
        <taxon>Ascomycota</taxon>
        <taxon>Pezizomycotina</taxon>
        <taxon>Eurotiomycetes</taxon>
        <taxon>Chaetothyriomycetidae</taxon>
        <taxon>Chaetothyriales</taxon>
        <taxon>Trichomeriaceae</taxon>
        <taxon>Lithohypha</taxon>
    </lineage>
</organism>
<evidence type="ECO:0000259" key="1">
    <source>
        <dbReference type="Pfam" id="PF08242"/>
    </source>
</evidence>
<dbReference type="SUPFAM" id="SSF53335">
    <property type="entry name" value="S-adenosyl-L-methionine-dependent methyltransferases"/>
    <property type="match status" value="1"/>
</dbReference>
<evidence type="ECO:0000313" key="3">
    <source>
        <dbReference type="Proteomes" id="UP001309876"/>
    </source>
</evidence>
<dbReference type="InterPro" id="IPR029063">
    <property type="entry name" value="SAM-dependent_MTases_sf"/>
</dbReference>
<dbReference type="PANTHER" id="PTHR43591">
    <property type="entry name" value="METHYLTRANSFERASE"/>
    <property type="match status" value="1"/>
</dbReference>
<comment type="caution">
    <text evidence="2">The sequence shown here is derived from an EMBL/GenBank/DDBJ whole genome shotgun (WGS) entry which is preliminary data.</text>
</comment>
<sequence>MTNANGAVPSYVLNRDELASTRLTLQHFAMIKWQSWMLHPDIQHALSNTPNPKIADLASGNGIWGIELAEQLPSAEILCTDISDEQFPAPLARPSNTKFEVADLFEPPPQNYVGYYDFVHLRLTVGWLLDRNWRVLLRNVLSMLKPGGWIQWEEVTAAPSKNGTSGPMWLIDSDWTMTRGCLPHMEKTMKSTGMWTAIEWVHTLPEVFKQYGLQDVATFEPKPRSSVLQPQKELLRWFLIEIAETMVKNGRAEAKEQLASDLEEFDNFYKSGKAVTYGWCVALGRKPL</sequence>
<protein>
    <recommendedName>
        <fullName evidence="1">Methyltransferase type 12 domain-containing protein</fullName>
    </recommendedName>
</protein>
<keyword evidence="3" id="KW-1185">Reference proteome</keyword>
<dbReference type="EMBL" id="JAVRRJ010000003">
    <property type="protein sequence ID" value="KAK5086825.1"/>
    <property type="molecule type" value="Genomic_DNA"/>
</dbReference>
<accession>A0AAN7T131</accession>
<dbReference type="InterPro" id="IPR013217">
    <property type="entry name" value="Methyltransf_12"/>
</dbReference>
<dbReference type="Pfam" id="PF08242">
    <property type="entry name" value="Methyltransf_12"/>
    <property type="match status" value="1"/>
</dbReference>
<evidence type="ECO:0000313" key="2">
    <source>
        <dbReference type="EMBL" id="KAK5086825.1"/>
    </source>
</evidence>
<dbReference type="Proteomes" id="UP001309876">
    <property type="component" value="Unassembled WGS sequence"/>
</dbReference>
<dbReference type="Gene3D" id="3.40.50.150">
    <property type="entry name" value="Vaccinia Virus protein VP39"/>
    <property type="match status" value="1"/>
</dbReference>
<name>A0AAN7T131_9EURO</name>
<reference evidence="2 3" key="1">
    <citation type="submission" date="2023-08" db="EMBL/GenBank/DDBJ databases">
        <title>Black Yeasts Isolated from many extreme environments.</title>
        <authorList>
            <person name="Coleine C."/>
            <person name="Stajich J.E."/>
            <person name="Selbmann L."/>
        </authorList>
    </citation>
    <scope>NUCLEOTIDE SEQUENCE [LARGE SCALE GENOMIC DNA]</scope>
    <source>
        <strain evidence="2 3">CCFEE 5910</strain>
    </source>
</reference>
<gene>
    <name evidence="2" type="ORF">LTR05_003993</name>
</gene>
<dbReference type="CDD" id="cd02440">
    <property type="entry name" value="AdoMet_MTases"/>
    <property type="match status" value="1"/>
</dbReference>